<dbReference type="Pfam" id="PF01476">
    <property type="entry name" value="LysM"/>
    <property type="match status" value="1"/>
</dbReference>
<proteinExistence type="inferred from homology"/>
<comment type="cofactor">
    <cofactor evidence="2">
        <name>Zn(2+)</name>
        <dbReference type="ChEBI" id="CHEBI:29105"/>
    </cofactor>
</comment>
<feature type="coiled-coil region" evidence="7">
    <location>
        <begin position="229"/>
        <end position="256"/>
    </location>
</feature>
<dbReference type="PANTHER" id="PTHR37813:SF1">
    <property type="entry name" value="FELS-2 PROPHAGE PROTEIN"/>
    <property type="match status" value="1"/>
</dbReference>
<dbReference type="RefSeq" id="WP_149459373.1">
    <property type="nucleotide sequence ID" value="NZ_SCWC02000005.1"/>
</dbReference>
<dbReference type="SUPFAM" id="SSF54106">
    <property type="entry name" value="LysM domain"/>
    <property type="match status" value="1"/>
</dbReference>
<dbReference type="Pfam" id="PF10145">
    <property type="entry name" value="PhageMin_Tail"/>
    <property type="match status" value="1"/>
</dbReference>
<comment type="caution">
    <text evidence="9">The sequence shown here is derived from an EMBL/GenBank/DDBJ whole genome shotgun (WGS) entry which is preliminary data.</text>
</comment>
<keyword evidence="7" id="KW-0175">Coiled coil</keyword>
<evidence type="ECO:0000256" key="3">
    <source>
        <dbReference type="ARBA" id="ARBA00006646"/>
    </source>
</evidence>
<feature type="coiled-coil region" evidence="7">
    <location>
        <begin position="1017"/>
        <end position="1081"/>
    </location>
</feature>
<evidence type="ECO:0000256" key="2">
    <source>
        <dbReference type="ARBA" id="ARBA00001947"/>
    </source>
</evidence>
<dbReference type="SUPFAM" id="SSF53955">
    <property type="entry name" value="Lysozyme-like"/>
    <property type="match status" value="1"/>
</dbReference>
<keyword evidence="6" id="KW-0378">Hydrolase</keyword>
<dbReference type="Gene3D" id="3.10.350.10">
    <property type="entry name" value="LysM domain"/>
    <property type="match status" value="1"/>
</dbReference>
<dbReference type="InterPro" id="IPR016047">
    <property type="entry name" value="M23ase_b-sheet_dom"/>
</dbReference>
<keyword evidence="6" id="KW-0645">Protease</keyword>
<gene>
    <name evidence="9" type="ORF">ERX35_007825</name>
</gene>
<keyword evidence="5" id="KW-1188">Viral release from host cell</keyword>
<dbReference type="PANTHER" id="PTHR37813">
    <property type="entry name" value="FELS-2 PROPHAGE PROTEIN"/>
    <property type="match status" value="1"/>
</dbReference>
<dbReference type="InterPro" id="IPR011055">
    <property type="entry name" value="Dup_hybrid_motif"/>
</dbReference>
<dbReference type="InterPro" id="IPR036779">
    <property type="entry name" value="LysM_dom_sf"/>
</dbReference>
<evidence type="ECO:0000313" key="10">
    <source>
        <dbReference type="Proteomes" id="UP000295735"/>
    </source>
</evidence>
<evidence type="ECO:0000256" key="7">
    <source>
        <dbReference type="SAM" id="Coils"/>
    </source>
</evidence>
<dbReference type="Gene3D" id="2.70.70.10">
    <property type="entry name" value="Glucose Permease (Domain IIA)"/>
    <property type="match status" value="1"/>
</dbReference>
<dbReference type="CDD" id="cd12797">
    <property type="entry name" value="M23_peptidase"/>
    <property type="match status" value="1"/>
</dbReference>
<protein>
    <recommendedName>
        <fullName evidence="4">lysostaphin</fullName>
        <ecNumber evidence="4">3.4.24.75</ecNumber>
    </recommendedName>
</protein>
<evidence type="ECO:0000256" key="6">
    <source>
        <dbReference type="ARBA" id="ARBA00023049"/>
    </source>
</evidence>
<name>A0ABQ6R7P1_9STAP</name>
<dbReference type="Proteomes" id="UP000295735">
    <property type="component" value="Unassembled WGS sequence"/>
</dbReference>
<dbReference type="Pfam" id="PF01551">
    <property type="entry name" value="Peptidase_M23"/>
    <property type="match status" value="1"/>
</dbReference>
<evidence type="ECO:0000256" key="5">
    <source>
        <dbReference type="ARBA" id="ARBA00022612"/>
    </source>
</evidence>
<comment type="similarity">
    <text evidence="3">Belongs to the peptidase M23B family.</text>
</comment>
<dbReference type="InterPro" id="IPR018392">
    <property type="entry name" value="LysM"/>
</dbReference>
<keyword evidence="6" id="KW-0482">Metalloprotease</keyword>
<reference evidence="9 10" key="1">
    <citation type="submission" date="2019-09" db="EMBL/GenBank/DDBJ databases">
        <authorList>
            <person name="Mazhar S."/>
            <person name="Altermann E."/>
            <person name="Hill C."/>
            <person name="Mcauliffe O."/>
        </authorList>
    </citation>
    <scope>NUCLEOTIDE SEQUENCE [LARGE SCALE GENOMIC DNA]</scope>
    <source>
        <strain evidence="9 10">ATCC 51831</strain>
    </source>
</reference>
<dbReference type="SUPFAM" id="SSF51261">
    <property type="entry name" value="Duplicated hybrid motif"/>
    <property type="match status" value="1"/>
</dbReference>
<evidence type="ECO:0000313" key="9">
    <source>
        <dbReference type="EMBL" id="KAA1039115.1"/>
    </source>
</evidence>
<dbReference type="EMBL" id="SCWC02000005">
    <property type="protein sequence ID" value="KAA1039115.1"/>
    <property type="molecule type" value="Genomic_DNA"/>
</dbReference>
<dbReference type="InterPro" id="IPR010090">
    <property type="entry name" value="Phage_tape_meas"/>
</dbReference>
<dbReference type="NCBIfam" id="TIGR01760">
    <property type="entry name" value="tape_meas_TP901"/>
    <property type="match status" value="1"/>
</dbReference>
<evidence type="ECO:0000259" key="8">
    <source>
        <dbReference type="PROSITE" id="PS51782"/>
    </source>
</evidence>
<sequence>MSVIGEPVGKTVVEVGLNDTSLVRGLSNLNARMKLADNTWKSSLSTFKQSDRSIEKLSTSVKGMNDKLQIQTKIVDEHKRKVENLTKEYGENHTKVIKANAELVKQQGVYGNLKRSIGEMTDEMKQSSIEQKKVEGQQAKLLKQEQEMARSKATLQDKMKLVDAEWQNNLSKMKLAGNQYGQIEGKIKSLNDKMELQKKAVYAQAAEVRKLTKDYGENSEKAVKANIALKDQTKILNDLKDDIAATTKELQDFNKAEAIKNSPFTQRQKELEAYSSKLKSVGDKWTSTGQSMSLAVTAPLAGIGAMGVKTAMDFDAQMSRVGAISDTTGSKFEEMKRVAMELGASTTKSASEVAKGMEEMAAKGYDANQIMAAMPGIISAAEASGSDMTQTANVMASAMNAFGIEAGKSSHVADVLAQTANQSAADITDMEYALKYAAAPAKSLGMSLEETSASIGMMVDSGLKGEQAGTTLRGALLGLLDPSEKNAKLMNKMGVEVSDASGNFVGMEQLVRNLESSMEGMTDTQKAANLSQLVGKEAVSGMLVMMEQGPDKIGKMTKSLEESDGASQKASKAMMNNLKGAVEEMGGAFETVGIQIGQDMTPYIRELANGAQSLATKFSEMPGWARKTAVGIGLVAAATGPVIVGVGLVAKATGTAADGLARLSGKYAANTVAAEANATANMTAGKTLGKSAGPVGKLGGMFNVFGKNAGGATRSVGLLARGAGLLRAGIGLVTGPVGITLTAVTLLAAGFKLAYKHIGWFRTGVDNTGKLLKEIAPQMNFSWVGKIGTGFKKAGDGLGYVAKKGFELSPAGVAAKGFFGLVNQAVTKATDKTNVYGKGVSSSTETALKGYTNLSMKASKKLEELRMSNKKIGEKQYLEMMKLYADMSSGVLKKIAQRKQREVAGLRGIFSATRGLTNAEEQRILVKAQTGNSKEIQAVQLIQNDIKAIYTKARMERRALTKSEENKIVALQSQMDKKVVASLSKSEKEQRIILGRLKSNKSKLSLEAAAEVIKHSAKERNESIKNAKQKRDKVIDEAIYQRDVAKSISKKQADAIIKDAERQYKESKKNAEKQHNKVVNEAAAQNKGVTLHIDAQTGRVKSKWEEASGSVAKWSGKMLSKGVGSAFDMYKGVKKWNDETGKKVHDRWESITKNVGSFAGSMKKNAVDKFMGMYNGAKKWTDSIGSYISNAKEGMKTKAQNLGKSVANGAISGLNKMIGGINTISKAITKKNLMDKIPELHTGTRASSAIVRNGAIAQPTMAIVGDRGPGNGPGGYRREIIEKANGTKYLTPAKDTLVRLDKGDKVHSGRKTHAYMSRLPHFDKGTDKDDFWTNAKQFDIRGMAGNAMDGIGTLGKKFKETVGAVKAKAGDIIGDVMDYIKNPKALLDKVMGSMGIDFGGLGMTGTMAKLAYSKLKIMLQGKIKEWFESAGGGYNPFASWTKTAGRGWQKGGHAGIDYAMPAGTPVPSPITGEVIQSWFSPNQPSGGNEVQIFADGFTHILMHMLNGSRTVKKGDRVTAGQIIGKVGNTGNSFGDHLHWQVNKGRGYLYNEDSIDPEYWAKHYAKGKGNGIAGNAQSWASTIKRAAAKMNVDLTSRELKGIIAQINRESTGNEKVVQSSSVWDVNTASGNPAQGLLQYVPQTFRKYAVAGHENMRRGYDQLLAFFNNSNWRRDLPYGRSGWGPSGLRRFANGGIIQNETVIAGEEYPEMIIPLDPRKKHRARPLLAQANNIVNDDKLIKLSSGTTKSKSTRTHNIVWGDTLWDLARTFGTTVKELKRVNGLTSDMIYAGCKLLVPVKSAAKSTSKSSAVKRPQTTRVTNRAGILRGISNNLMRRSRTTNYSGLVKSYGDIGSLMSAGLKNIYKDSPETMLKNIQAVRAKVNSTIKADQAKIAANYAKARKSKGNKKVIADVRAENKAIQSQINYLNSVKRNEVLKSNVIENIVKKRSAISTQLAAKQGKYKTTLEEKASLNTSVRDAYKNYGGFGATSGNSTKDFISVMNYRYKRMLEFHNDLVKLRKLGLDPQILRELIEGGVENSYGKVKVLLRGGKSGIASINNMQRKINKLASDSGKSESGIIYDPSIISQAKQIKNLNNQKTGLAASSKKYMTGTKKVIPLPTAKKTQVANNATKAIVATAKRLNVVGKNDVYAQQLDRKIEQIKNDRNKSNDKVIADLQKELGKQSKNFDKIIDLMAKILDKNPNILMDGYKVSKQVDKHQATNAKTSARRKTSS</sequence>
<dbReference type="EC" id="3.4.24.75" evidence="4"/>
<keyword evidence="10" id="KW-1185">Reference proteome</keyword>
<dbReference type="CDD" id="cd13402">
    <property type="entry name" value="LT_TF-like"/>
    <property type="match status" value="1"/>
</dbReference>
<evidence type="ECO:0000256" key="4">
    <source>
        <dbReference type="ARBA" id="ARBA00012322"/>
    </source>
</evidence>
<comment type="catalytic activity">
    <reaction evidence="1">
        <text>Hydrolysis of the -Gly-|-Gly- bond in the pentaglycine inter-peptide link joining staphylococcal cell wall peptidoglycans.</text>
        <dbReference type="EC" id="3.4.24.75"/>
    </reaction>
</comment>
<dbReference type="InterPro" id="IPR023346">
    <property type="entry name" value="Lysozyme-like_dom_sf"/>
</dbReference>
<accession>A0ABQ6R7P1</accession>
<dbReference type="CDD" id="cd00118">
    <property type="entry name" value="LysM"/>
    <property type="match status" value="1"/>
</dbReference>
<feature type="domain" description="LysM" evidence="8">
    <location>
        <begin position="1751"/>
        <end position="1794"/>
    </location>
</feature>
<organism evidence="9 10">
    <name type="scientific">Macrococcus equipercicus</name>
    <dbReference type="NCBI Taxonomy" id="69967"/>
    <lineage>
        <taxon>Bacteria</taxon>
        <taxon>Bacillati</taxon>
        <taxon>Bacillota</taxon>
        <taxon>Bacilli</taxon>
        <taxon>Bacillales</taxon>
        <taxon>Staphylococcaceae</taxon>
        <taxon>Macrococcus</taxon>
    </lineage>
</organism>
<evidence type="ECO:0000256" key="1">
    <source>
        <dbReference type="ARBA" id="ARBA00001667"/>
    </source>
</evidence>
<dbReference type="SMART" id="SM00257">
    <property type="entry name" value="LysM"/>
    <property type="match status" value="1"/>
</dbReference>
<dbReference type="PROSITE" id="PS51782">
    <property type="entry name" value="LYSM"/>
    <property type="match status" value="1"/>
</dbReference>